<name>A5FG54_FLAJ1</name>
<dbReference type="EMBL" id="CP000685">
    <property type="protein sequence ID" value="ABQ05821.1"/>
    <property type="molecule type" value="Genomic_DNA"/>
</dbReference>
<dbReference type="AlphaFoldDB" id="A5FG54"/>
<accession>A5FG54</accession>
<keyword evidence="1" id="KW-0449">Lipoprotein</keyword>
<keyword evidence="2" id="KW-1185">Reference proteome</keyword>
<evidence type="ECO:0000313" key="2">
    <source>
        <dbReference type="Proteomes" id="UP000006694"/>
    </source>
</evidence>
<dbReference type="PROSITE" id="PS51257">
    <property type="entry name" value="PROKAR_LIPOPROTEIN"/>
    <property type="match status" value="1"/>
</dbReference>
<dbReference type="KEGG" id="fjo:Fjoh_2799"/>
<dbReference type="Proteomes" id="UP000006694">
    <property type="component" value="Chromosome"/>
</dbReference>
<sequence length="161" mass="18737">MIMKKAGLIICLLLLLIGCKSKTVSRDTEDLKIKKVSNAEISSEQQRKAYELGKRVLETCNTSKFKPFNETEVTQSVRENTTEERLTKTCTRFRQYYGSFIDLKLDGVYKTKNEVIYRYHALYSKKVANKELRVFVNEENLVSAIKSMDWDEKFDAKIAEQ</sequence>
<protein>
    <submittedName>
        <fullName evidence="1">Hypothetical lipoprotein</fullName>
    </submittedName>
</protein>
<evidence type="ECO:0000313" key="1">
    <source>
        <dbReference type="EMBL" id="ABQ05821.1"/>
    </source>
</evidence>
<organism evidence="1 2">
    <name type="scientific">Flavobacterium johnsoniae (strain ATCC 17061 / DSM 2064 / JCM 8514 / BCRC 14874 / CCUG 350202 / NBRC 14942 / NCIMB 11054 / UW101)</name>
    <name type="common">Cytophaga johnsonae</name>
    <dbReference type="NCBI Taxonomy" id="376686"/>
    <lineage>
        <taxon>Bacteria</taxon>
        <taxon>Pseudomonadati</taxon>
        <taxon>Bacteroidota</taxon>
        <taxon>Flavobacteriia</taxon>
        <taxon>Flavobacteriales</taxon>
        <taxon>Flavobacteriaceae</taxon>
        <taxon>Flavobacterium</taxon>
    </lineage>
</organism>
<dbReference type="STRING" id="376686.Fjoh_2799"/>
<proteinExistence type="predicted"/>
<dbReference type="eggNOG" id="ENOG5030ZW0">
    <property type="taxonomic scope" value="Bacteria"/>
</dbReference>
<gene>
    <name evidence="1" type="ordered locus">Fjoh_2799</name>
</gene>
<reference evidence="1 2" key="1">
    <citation type="journal article" date="2009" name="Appl. Environ. Microbiol.">
        <title>Novel features of the polysaccharide-digesting gliding bacterium Flavobacterium johnsoniae as revealed by genome sequence analysis.</title>
        <authorList>
            <person name="McBride M.J."/>
            <person name="Xie G."/>
            <person name="Martens E.C."/>
            <person name="Lapidus A."/>
            <person name="Henrissat B."/>
            <person name="Rhodes R.G."/>
            <person name="Goltsman E."/>
            <person name="Wang W."/>
            <person name="Xu J."/>
            <person name="Hunnicutt D.W."/>
            <person name="Staroscik A.M."/>
            <person name="Hoover T.R."/>
            <person name="Cheng Y.Q."/>
            <person name="Stein J.L."/>
        </authorList>
    </citation>
    <scope>NUCLEOTIDE SEQUENCE [LARGE SCALE GENOMIC DNA]</scope>
    <source>
        <strain evidence="2">ATCC 17061 / DSM 2064 / JCM 8514 / BCRC 14874 / CCUG 350202 / NBRC 14942 / NCIMB 11054 / UW101</strain>
    </source>
</reference>
<dbReference type="HOGENOM" id="CLU_1641253_0_0_10"/>